<dbReference type="InterPro" id="IPR050796">
    <property type="entry name" value="SCF_F-box_component"/>
</dbReference>
<evidence type="ECO:0000313" key="2">
    <source>
        <dbReference type="EMBL" id="KAI5441524.1"/>
    </source>
</evidence>
<sequence>EKLKREIIYFLLSIFLRVLEEFEKMLKSISSEKVSYHIPDDLTFSILSKLPLKSLKRFTCVRKSWSLLPQNPNFMNIYGNNFMSRNNECEEGSSFLLLQTQPFQELYLLSDENKIKLDWPHQFEEEERNEVYILGPVINGIVCLFQGQSSCVVLWNPATQESKLLPSSPAGSPILYEYIFFEYHGFGYDHVTDDYKVIRYVSYRFCQTDFETDYENDSGDELEIPETRDATWEVYSLRNNSWKKLDLDMPRSFHWQVGAFVYLKGLCYWYDEGLLSEGEYQNKAYLVSFDLSSEVFCTTSMPLDMNDASDVVFVSRHLLVLNDHIAFISNYVDTTTFHISILGELGVKESWTKIFILGPLPCIEEPIGVGENGDLFFRRKDDELVWFNFSTQIFKELGIKGKFCFCHIVIYKESLFRTGQINN</sequence>
<dbReference type="PANTHER" id="PTHR31672:SF13">
    <property type="entry name" value="F-BOX PROTEIN CPR30-LIKE"/>
    <property type="match status" value="1"/>
</dbReference>
<dbReference type="NCBIfam" id="TIGR01640">
    <property type="entry name" value="F_box_assoc_1"/>
    <property type="match status" value="1"/>
</dbReference>
<proteinExistence type="predicted"/>
<dbReference type="InterPro" id="IPR017451">
    <property type="entry name" value="F-box-assoc_interact_dom"/>
</dbReference>
<dbReference type="EMBL" id="JAMSHJ010000001">
    <property type="protein sequence ID" value="KAI5441524.1"/>
    <property type="molecule type" value="Genomic_DNA"/>
</dbReference>
<dbReference type="InterPro" id="IPR006527">
    <property type="entry name" value="F-box-assoc_dom_typ1"/>
</dbReference>
<dbReference type="SUPFAM" id="SSF81383">
    <property type="entry name" value="F-box domain"/>
    <property type="match status" value="1"/>
</dbReference>
<gene>
    <name evidence="2" type="ORF">KIW84_010847</name>
</gene>
<dbReference type="Gramene" id="Psat01G0084700-T1">
    <property type="protein sequence ID" value="KAI5441524.1"/>
    <property type="gene ID" value="KIW84_010847"/>
</dbReference>
<dbReference type="Pfam" id="PF07734">
    <property type="entry name" value="FBA_1"/>
    <property type="match status" value="1"/>
</dbReference>
<name>A0A9D4YLZ9_PEA</name>
<dbReference type="PANTHER" id="PTHR31672">
    <property type="entry name" value="BNACNNG10540D PROTEIN"/>
    <property type="match status" value="1"/>
</dbReference>
<evidence type="ECO:0000259" key="1">
    <source>
        <dbReference type="Pfam" id="PF07734"/>
    </source>
</evidence>
<organism evidence="2 3">
    <name type="scientific">Pisum sativum</name>
    <name type="common">Garden pea</name>
    <name type="synonym">Lathyrus oleraceus</name>
    <dbReference type="NCBI Taxonomy" id="3888"/>
    <lineage>
        <taxon>Eukaryota</taxon>
        <taxon>Viridiplantae</taxon>
        <taxon>Streptophyta</taxon>
        <taxon>Embryophyta</taxon>
        <taxon>Tracheophyta</taxon>
        <taxon>Spermatophyta</taxon>
        <taxon>Magnoliopsida</taxon>
        <taxon>eudicotyledons</taxon>
        <taxon>Gunneridae</taxon>
        <taxon>Pentapetalae</taxon>
        <taxon>rosids</taxon>
        <taxon>fabids</taxon>
        <taxon>Fabales</taxon>
        <taxon>Fabaceae</taxon>
        <taxon>Papilionoideae</taxon>
        <taxon>50 kb inversion clade</taxon>
        <taxon>NPAAA clade</taxon>
        <taxon>Hologalegina</taxon>
        <taxon>IRL clade</taxon>
        <taxon>Fabeae</taxon>
        <taxon>Lathyrus</taxon>
    </lineage>
</organism>
<dbReference type="Proteomes" id="UP001058974">
    <property type="component" value="Chromosome 1"/>
</dbReference>
<reference evidence="2 3" key="1">
    <citation type="journal article" date="2022" name="Nat. Genet.">
        <title>Improved pea reference genome and pan-genome highlight genomic features and evolutionary characteristics.</title>
        <authorList>
            <person name="Yang T."/>
            <person name="Liu R."/>
            <person name="Luo Y."/>
            <person name="Hu S."/>
            <person name="Wang D."/>
            <person name="Wang C."/>
            <person name="Pandey M.K."/>
            <person name="Ge S."/>
            <person name="Xu Q."/>
            <person name="Li N."/>
            <person name="Li G."/>
            <person name="Huang Y."/>
            <person name="Saxena R.K."/>
            <person name="Ji Y."/>
            <person name="Li M."/>
            <person name="Yan X."/>
            <person name="He Y."/>
            <person name="Liu Y."/>
            <person name="Wang X."/>
            <person name="Xiang C."/>
            <person name="Varshney R.K."/>
            <person name="Ding H."/>
            <person name="Gao S."/>
            <person name="Zong X."/>
        </authorList>
    </citation>
    <scope>NUCLEOTIDE SEQUENCE [LARGE SCALE GENOMIC DNA]</scope>
    <source>
        <strain evidence="2 3">cv. Zhongwan 6</strain>
    </source>
</reference>
<protein>
    <recommendedName>
        <fullName evidence="1">F-box associated beta-propeller type 1 domain-containing protein</fullName>
    </recommendedName>
</protein>
<dbReference type="AlphaFoldDB" id="A0A9D4YLZ9"/>
<evidence type="ECO:0000313" key="3">
    <source>
        <dbReference type="Proteomes" id="UP001058974"/>
    </source>
</evidence>
<dbReference type="InterPro" id="IPR036047">
    <property type="entry name" value="F-box-like_dom_sf"/>
</dbReference>
<keyword evidence="3" id="KW-1185">Reference proteome</keyword>
<accession>A0A9D4YLZ9</accession>
<feature type="non-terminal residue" evidence="2">
    <location>
        <position position="1"/>
    </location>
</feature>
<feature type="domain" description="F-box associated beta-propeller type 1" evidence="1">
    <location>
        <begin position="139"/>
        <end position="391"/>
    </location>
</feature>
<comment type="caution">
    <text evidence="2">The sequence shown here is derived from an EMBL/GenBank/DDBJ whole genome shotgun (WGS) entry which is preliminary data.</text>
</comment>